<evidence type="ECO:0000313" key="1">
    <source>
        <dbReference type="EMBL" id="KAG9332164.1"/>
    </source>
</evidence>
<dbReference type="EMBL" id="JAFBMS010000252">
    <property type="protein sequence ID" value="KAG9332164.1"/>
    <property type="molecule type" value="Genomic_DNA"/>
</dbReference>
<evidence type="ECO:0000313" key="2">
    <source>
        <dbReference type="Proteomes" id="UP000824540"/>
    </source>
</evidence>
<proteinExistence type="predicted"/>
<name>A0A8T2MW30_9TELE</name>
<dbReference type="Proteomes" id="UP000824540">
    <property type="component" value="Unassembled WGS sequence"/>
</dbReference>
<dbReference type="AlphaFoldDB" id="A0A8T2MW30"/>
<organism evidence="1 2">
    <name type="scientific">Albula glossodonta</name>
    <name type="common">roundjaw bonefish</name>
    <dbReference type="NCBI Taxonomy" id="121402"/>
    <lineage>
        <taxon>Eukaryota</taxon>
        <taxon>Metazoa</taxon>
        <taxon>Chordata</taxon>
        <taxon>Craniata</taxon>
        <taxon>Vertebrata</taxon>
        <taxon>Euteleostomi</taxon>
        <taxon>Actinopterygii</taxon>
        <taxon>Neopterygii</taxon>
        <taxon>Teleostei</taxon>
        <taxon>Albuliformes</taxon>
        <taxon>Albulidae</taxon>
        <taxon>Albula</taxon>
    </lineage>
</organism>
<reference evidence="1" key="1">
    <citation type="thesis" date="2021" institute="BYU ScholarsArchive" country="Provo, UT, USA">
        <title>Applications of and Algorithms for Genome Assembly and Genomic Analyses with an Emphasis on Marine Teleosts.</title>
        <authorList>
            <person name="Pickett B.D."/>
        </authorList>
    </citation>
    <scope>NUCLEOTIDE SEQUENCE</scope>
    <source>
        <strain evidence="1">HI-2016</strain>
    </source>
</reference>
<sequence length="167" mass="17977">MKISFSDCFLCSAVVPEGVWVVAAEGRCTCLHMGGKSTMMNVEVLGWLQPTAASGGHQASLYADCVCRCFGELEEQRVGGSGGRLLQEKHNHASCVWFGLSLPGPLTLSSQTPSQGYRIPAASASSPHTNGLNKRLYDCSAATPSAPYWASLGEKWEIMHNNKNKEK</sequence>
<keyword evidence="2" id="KW-1185">Reference proteome</keyword>
<accession>A0A8T2MW30</accession>
<gene>
    <name evidence="1" type="ORF">JZ751_015740</name>
</gene>
<feature type="non-terminal residue" evidence="1">
    <location>
        <position position="167"/>
    </location>
</feature>
<comment type="caution">
    <text evidence="1">The sequence shown here is derived from an EMBL/GenBank/DDBJ whole genome shotgun (WGS) entry which is preliminary data.</text>
</comment>
<protein>
    <submittedName>
        <fullName evidence="1">Uncharacterized protein</fullName>
    </submittedName>
</protein>